<dbReference type="SMART" id="SM01194">
    <property type="entry name" value="eRF1_1"/>
    <property type="match status" value="1"/>
</dbReference>
<evidence type="ECO:0000256" key="2">
    <source>
        <dbReference type="ARBA" id="ARBA00045523"/>
    </source>
</evidence>
<dbReference type="EMBL" id="JAUJYO010000006">
    <property type="protein sequence ID" value="KAK1315207.1"/>
    <property type="molecule type" value="Genomic_DNA"/>
</dbReference>
<organism evidence="4 5">
    <name type="scientific">Acorus calamus</name>
    <name type="common">Sweet flag</name>
    <dbReference type="NCBI Taxonomy" id="4465"/>
    <lineage>
        <taxon>Eukaryota</taxon>
        <taxon>Viridiplantae</taxon>
        <taxon>Streptophyta</taxon>
        <taxon>Embryophyta</taxon>
        <taxon>Tracheophyta</taxon>
        <taxon>Spermatophyta</taxon>
        <taxon>Magnoliopsida</taxon>
        <taxon>Liliopsida</taxon>
        <taxon>Acoraceae</taxon>
        <taxon>Acorus</taxon>
    </lineage>
</organism>
<evidence type="ECO:0000256" key="1">
    <source>
        <dbReference type="ARBA" id="ARBA00022604"/>
    </source>
</evidence>
<keyword evidence="5" id="KW-1185">Reference proteome</keyword>
<reference evidence="4" key="1">
    <citation type="journal article" date="2023" name="Nat. Commun.">
        <title>Diploid and tetraploid genomes of Acorus and the evolution of monocots.</title>
        <authorList>
            <person name="Ma L."/>
            <person name="Liu K.W."/>
            <person name="Li Z."/>
            <person name="Hsiao Y.Y."/>
            <person name="Qi Y."/>
            <person name="Fu T."/>
            <person name="Tang G.D."/>
            <person name="Zhang D."/>
            <person name="Sun W.H."/>
            <person name="Liu D.K."/>
            <person name="Li Y."/>
            <person name="Chen G.Z."/>
            <person name="Liu X.D."/>
            <person name="Liao X.Y."/>
            <person name="Jiang Y.T."/>
            <person name="Yu X."/>
            <person name="Hao Y."/>
            <person name="Huang J."/>
            <person name="Zhao X.W."/>
            <person name="Ke S."/>
            <person name="Chen Y.Y."/>
            <person name="Wu W.L."/>
            <person name="Hsu J.L."/>
            <person name="Lin Y.F."/>
            <person name="Huang M.D."/>
            <person name="Li C.Y."/>
            <person name="Huang L."/>
            <person name="Wang Z.W."/>
            <person name="Zhao X."/>
            <person name="Zhong W.Y."/>
            <person name="Peng D.H."/>
            <person name="Ahmad S."/>
            <person name="Lan S."/>
            <person name="Zhang J.S."/>
            <person name="Tsai W.C."/>
            <person name="Van de Peer Y."/>
            <person name="Liu Z.J."/>
        </authorList>
    </citation>
    <scope>NUCLEOTIDE SEQUENCE</scope>
    <source>
        <strain evidence="4">CP</strain>
    </source>
</reference>
<comment type="caution">
    <text evidence="4">The sequence shown here is derived from an EMBL/GenBank/DDBJ whole genome shotgun (WGS) entry which is preliminary data.</text>
</comment>
<dbReference type="Proteomes" id="UP001180020">
    <property type="component" value="Unassembled WGS sequence"/>
</dbReference>
<evidence type="ECO:0000313" key="4">
    <source>
        <dbReference type="EMBL" id="KAK1315207.1"/>
    </source>
</evidence>
<dbReference type="InterPro" id="IPR005140">
    <property type="entry name" value="eRF1_Pelota-like_N"/>
</dbReference>
<proteinExistence type="predicted"/>
<dbReference type="InterPro" id="IPR024049">
    <property type="entry name" value="eRF1_1_sf"/>
</dbReference>
<dbReference type="AlphaFoldDB" id="A0AAV9EPG9"/>
<reference evidence="4" key="2">
    <citation type="submission" date="2023-06" db="EMBL/GenBank/DDBJ databases">
        <authorList>
            <person name="Ma L."/>
            <person name="Liu K.-W."/>
            <person name="Li Z."/>
            <person name="Hsiao Y.-Y."/>
            <person name="Qi Y."/>
            <person name="Fu T."/>
            <person name="Tang G."/>
            <person name="Zhang D."/>
            <person name="Sun W.-H."/>
            <person name="Liu D.-K."/>
            <person name="Li Y."/>
            <person name="Chen G.-Z."/>
            <person name="Liu X.-D."/>
            <person name="Liao X.-Y."/>
            <person name="Jiang Y.-T."/>
            <person name="Yu X."/>
            <person name="Hao Y."/>
            <person name="Huang J."/>
            <person name="Zhao X.-W."/>
            <person name="Ke S."/>
            <person name="Chen Y.-Y."/>
            <person name="Wu W.-L."/>
            <person name="Hsu J.-L."/>
            <person name="Lin Y.-F."/>
            <person name="Huang M.-D."/>
            <person name="Li C.-Y."/>
            <person name="Huang L."/>
            <person name="Wang Z.-W."/>
            <person name="Zhao X."/>
            <person name="Zhong W.-Y."/>
            <person name="Peng D.-H."/>
            <person name="Ahmad S."/>
            <person name="Lan S."/>
            <person name="Zhang J.-S."/>
            <person name="Tsai W.-C."/>
            <person name="Van De Peer Y."/>
            <person name="Liu Z.-J."/>
        </authorList>
    </citation>
    <scope>NUCLEOTIDE SEQUENCE</scope>
    <source>
        <strain evidence="4">CP</strain>
        <tissue evidence="4">Leaves</tissue>
    </source>
</reference>
<name>A0AAV9EPG9_ACOCL</name>
<dbReference type="InterPro" id="IPR004403">
    <property type="entry name" value="Peptide_chain-rel_eRF1/aRF1"/>
</dbReference>
<dbReference type="Pfam" id="PF03463">
    <property type="entry name" value="eRF1_1"/>
    <property type="match status" value="1"/>
</dbReference>
<comment type="function">
    <text evidence="2">Directs the termination of nascent peptide synthesis (translation) in response to the termination codons UAA, UAG and UGA. Modulates plant growth and development.</text>
</comment>
<evidence type="ECO:0000313" key="5">
    <source>
        <dbReference type="Proteomes" id="UP001180020"/>
    </source>
</evidence>
<dbReference type="PANTHER" id="PTHR10113">
    <property type="entry name" value="PEPTIDE CHAIN RELEASE FACTOR SUBUNIT 1"/>
    <property type="match status" value="1"/>
</dbReference>
<protein>
    <submittedName>
        <fullName evidence="4">Eukaryotic peptide chain release factor subunit 1-1</fullName>
    </submittedName>
</protein>
<feature type="domain" description="eRF1/Pelota-like N-terminal" evidence="3">
    <location>
        <begin position="1"/>
        <end position="121"/>
    </location>
</feature>
<dbReference type="Gene3D" id="3.30.960.10">
    <property type="entry name" value="eRF1 domain 1"/>
    <property type="match status" value="1"/>
</dbReference>
<evidence type="ECO:0000259" key="3">
    <source>
        <dbReference type="SMART" id="SM01194"/>
    </source>
</evidence>
<keyword evidence="1" id="KW-0341">Growth regulation</keyword>
<sequence>MKKLIKALDSAREKVTSMNSLSMPPRDQVSRVMKMLGDEFGTASNIKRRVNQQSVLGAITSAQERLKPSNKAPLNGLVLYTGAIITEEATIDFEPFNPIDVSLYFYDNKFHTELWRGEWFQPDHKSAEILSKVDMGSFDEAYDNEQVYEDSD</sequence>
<accession>A0AAV9EPG9</accession>
<gene>
    <name evidence="4" type="primary">ERF1-1</name>
    <name evidence="4" type="ORF">QJS10_CPA06g02073</name>
</gene>
<dbReference type="SUPFAM" id="SSF55481">
    <property type="entry name" value="N-terminal domain of eukaryotic peptide chain release factor subunit 1, ERF1"/>
    <property type="match status" value="1"/>
</dbReference>
<dbReference type="GO" id="GO:0003747">
    <property type="term" value="F:translation release factor activity"/>
    <property type="evidence" value="ECO:0007669"/>
    <property type="project" value="InterPro"/>
</dbReference>